<protein>
    <submittedName>
        <fullName evidence="1">Uncharacterized protein</fullName>
    </submittedName>
</protein>
<accession>A0A0A9FYJ9</accession>
<dbReference type="AlphaFoldDB" id="A0A0A9FYJ9"/>
<dbReference type="EMBL" id="GBRH01181617">
    <property type="protein sequence ID" value="JAE16279.1"/>
    <property type="molecule type" value="Transcribed_RNA"/>
</dbReference>
<reference evidence="1" key="1">
    <citation type="submission" date="2014-09" db="EMBL/GenBank/DDBJ databases">
        <authorList>
            <person name="Magalhaes I.L.F."/>
            <person name="Oliveira U."/>
            <person name="Santos F.R."/>
            <person name="Vidigal T.H.D.A."/>
            <person name="Brescovit A.D."/>
            <person name="Santos A.J."/>
        </authorList>
    </citation>
    <scope>NUCLEOTIDE SEQUENCE</scope>
    <source>
        <tissue evidence="1">Shoot tissue taken approximately 20 cm above the soil surface</tissue>
    </source>
</reference>
<sequence length="30" mass="3469">MSRPRRARLLSSLRQLLLPRQGKMLGLLAH</sequence>
<name>A0A0A9FYJ9_ARUDO</name>
<proteinExistence type="predicted"/>
<organism evidence="1">
    <name type="scientific">Arundo donax</name>
    <name type="common">Giant reed</name>
    <name type="synonym">Donax arundinaceus</name>
    <dbReference type="NCBI Taxonomy" id="35708"/>
    <lineage>
        <taxon>Eukaryota</taxon>
        <taxon>Viridiplantae</taxon>
        <taxon>Streptophyta</taxon>
        <taxon>Embryophyta</taxon>
        <taxon>Tracheophyta</taxon>
        <taxon>Spermatophyta</taxon>
        <taxon>Magnoliopsida</taxon>
        <taxon>Liliopsida</taxon>
        <taxon>Poales</taxon>
        <taxon>Poaceae</taxon>
        <taxon>PACMAD clade</taxon>
        <taxon>Arundinoideae</taxon>
        <taxon>Arundineae</taxon>
        <taxon>Arundo</taxon>
    </lineage>
</organism>
<evidence type="ECO:0000313" key="1">
    <source>
        <dbReference type="EMBL" id="JAE16279.1"/>
    </source>
</evidence>
<reference evidence="1" key="2">
    <citation type="journal article" date="2015" name="Data Brief">
        <title>Shoot transcriptome of the giant reed, Arundo donax.</title>
        <authorList>
            <person name="Barrero R.A."/>
            <person name="Guerrero F.D."/>
            <person name="Moolhuijzen P."/>
            <person name="Goolsby J.A."/>
            <person name="Tidwell J."/>
            <person name="Bellgard S.E."/>
            <person name="Bellgard M.I."/>
        </authorList>
    </citation>
    <scope>NUCLEOTIDE SEQUENCE</scope>
    <source>
        <tissue evidence="1">Shoot tissue taken approximately 20 cm above the soil surface</tissue>
    </source>
</reference>